<keyword evidence="4 5" id="KW-0456">Lyase</keyword>
<dbReference type="PANTHER" id="PTHR43710:SF2">
    <property type="entry name" value="2-HYDROXYACYL-COA LYASE 1"/>
    <property type="match status" value="1"/>
</dbReference>
<dbReference type="Gramene" id="OE9A073806T1">
    <property type="protein sequence ID" value="OE9A073806C1"/>
    <property type="gene ID" value="OE9A073806"/>
</dbReference>
<comment type="caution">
    <text evidence="5">The sequence shown here is derived from an EMBL/GenBank/DDBJ whole genome shotgun (WGS) entry which is preliminary data.</text>
</comment>
<dbReference type="EMBL" id="CACTIH010007271">
    <property type="protein sequence ID" value="CAA3007267.1"/>
    <property type="molecule type" value="Genomic_DNA"/>
</dbReference>
<reference evidence="5 6" key="1">
    <citation type="submission" date="2019-12" db="EMBL/GenBank/DDBJ databases">
        <authorList>
            <person name="Alioto T."/>
            <person name="Alioto T."/>
            <person name="Gomez Garrido J."/>
        </authorList>
    </citation>
    <scope>NUCLEOTIDE SEQUENCE [LARGE SCALE GENOMIC DNA]</scope>
</reference>
<dbReference type="GO" id="GO:0001561">
    <property type="term" value="P:fatty acid alpha-oxidation"/>
    <property type="evidence" value="ECO:0007669"/>
    <property type="project" value="TreeGrafter"/>
</dbReference>
<keyword evidence="2" id="KW-0479">Metal-binding</keyword>
<keyword evidence="6" id="KW-1185">Reference proteome</keyword>
<accession>A0A8S0TPU7</accession>
<dbReference type="PANTHER" id="PTHR43710">
    <property type="entry name" value="2-HYDROXYACYL-COA LYASE"/>
    <property type="match status" value="1"/>
</dbReference>
<proteinExistence type="predicted"/>
<dbReference type="GO" id="GO:0005777">
    <property type="term" value="C:peroxisome"/>
    <property type="evidence" value="ECO:0007669"/>
    <property type="project" value="TreeGrafter"/>
</dbReference>
<dbReference type="InterPro" id="IPR045025">
    <property type="entry name" value="HACL1-like"/>
</dbReference>
<dbReference type="OrthoDB" id="3633556at2759"/>
<evidence type="ECO:0000256" key="4">
    <source>
        <dbReference type="ARBA" id="ARBA00023239"/>
    </source>
</evidence>
<evidence type="ECO:0000256" key="1">
    <source>
        <dbReference type="ARBA" id="ARBA00001964"/>
    </source>
</evidence>
<keyword evidence="3" id="KW-0460">Magnesium</keyword>
<sequence length="146" mass="16163">MGMVSAPILQSPQQLHMPLPFSYTNLLLGGNQNLQFTHHLQSTCLNPSLATTPTLNMQGLGMHFDGGNTDAPTEETRMHLRRNHDEITGPYKDDPSPTSFVPGAAYHVLLEAFGRKGYLAGTPDELKEALVESFSTRKSYCHKCYN</sequence>
<evidence type="ECO:0000313" key="5">
    <source>
        <dbReference type="EMBL" id="CAA3007267.1"/>
    </source>
</evidence>
<evidence type="ECO:0000313" key="6">
    <source>
        <dbReference type="Proteomes" id="UP000594638"/>
    </source>
</evidence>
<dbReference type="AlphaFoldDB" id="A0A8S0TPU7"/>
<dbReference type="GO" id="GO:0016829">
    <property type="term" value="F:lyase activity"/>
    <property type="evidence" value="ECO:0007669"/>
    <property type="project" value="UniProtKB-KW"/>
</dbReference>
<dbReference type="Proteomes" id="UP000594638">
    <property type="component" value="Unassembled WGS sequence"/>
</dbReference>
<dbReference type="GO" id="GO:0030976">
    <property type="term" value="F:thiamine pyrophosphate binding"/>
    <property type="evidence" value="ECO:0007669"/>
    <property type="project" value="InterPro"/>
</dbReference>
<gene>
    <name evidence="5" type="ORF">OLEA9_A073806</name>
</gene>
<evidence type="ECO:0000256" key="2">
    <source>
        <dbReference type="ARBA" id="ARBA00022723"/>
    </source>
</evidence>
<evidence type="ECO:0000256" key="3">
    <source>
        <dbReference type="ARBA" id="ARBA00022842"/>
    </source>
</evidence>
<organism evidence="5 6">
    <name type="scientific">Olea europaea subsp. europaea</name>
    <dbReference type="NCBI Taxonomy" id="158383"/>
    <lineage>
        <taxon>Eukaryota</taxon>
        <taxon>Viridiplantae</taxon>
        <taxon>Streptophyta</taxon>
        <taxon>Embryophyta</taxon>
        <taxon>Tracheophyta</taxon>
        <taxon>Spermatophyta</taxon>
        <taxon>Magnoliopsida</taxon>
        <taxon>eudicotyledons</taxon>
        <taxon>Gunneridae</taxon>
        <taxon>Pentapetalae</taxon>
        <taxon>asterids</taxon>
        <taxon>lamiids</taxon>
        <taxon>Lamiales</taxon>
        <taxon>Oleaceae</taxon>
        <taxon>Oleeae</taxon>
        <taxon>Olea</taxon>
    </lineage>
</organism>
<dbReference type="GO" id="GO:0046872">
    <property type="term" value="F:metal ion binding"/>
    <property type="evidence" value="ECO:0007669"/>
    <property type="project" value="UniProtKB-KW"/>
</dbReference>
<comment type="cofactor">
    <cofactor evidence="1">
        <name>thiamine diphosphate</name>
        <dbReference type="ChEBI" id="CHEBI:58937"/>
    </cofactor>
</comment>
<protein>
    <submittedName>
        <fullName evidence="5">2-hydroxyacyl- lyase</fullName>
    </submittedName>
</protein>
<dbReference type="Gene3D" id="3.40.50.970">
    <property type="match status" value="1"/>
</dbReference>
<name>A0A8S0TPU7_OLEEU</name>